<evidence type="ECO:0000313" key="1">
    <source>
        <dbReference type="EMBL" id="DAD94858.1"/>
    </source>
</evidence>
<reference evidence="1" key="1">
    <citation type="journal article" date="2021" name="Proc. Natl. Acad. Sci. U.S.A.">
        <title>A Catalog of Tens of Thousands of Viruses from Human Metagenomes Reveals Hidden Associations with Chronic Diseases.</title>
        <authorList>
            <person name="Tisza M.J."/>
            <person name="Buck C.B."/>
        </authorList>
    </citation>
    <scope>NUCLEOTIDE SEQUENCE</scope>
    <source>
        <strain evidence="1">CtnRH7</strain>
    </source>
</reference>
<organism evidence="1">
    <name type="scientific">Microviridae sp. ctnRH7</name>
    <dbReference type="NCBI Taxonomy" id="2826745"/>
    <lineage>
        <taxon>Viruses</taxon>
        <taxon>Monodnaviria</taxon>
        <taxon>Sangervirae</taxon>
        <taxon>Phixviricota</taxon>
        <taxon>Malgrandaviricetes</taxon>
        <taxon>Petitvirales</taxon>
        <taxon>Microviridae</taxon>
    </lineage>
</organism>
<dbReference type="EMBL" id="BK015183">
    <property type="protein sequence ID" value="DAD94858.1"/>
    <property type="molecule type" value="Genomic_DNA"/>
</dbReference>
<accession>A0A8S5NKP2</accession>
<protein>
    <submittedName>
        <fullName evidence="1">Uncharacterized protein</fullName>
    </submittedName>
</protein>
<proteinExistence type="predicted"/>
<sequence>MIGLLVTSRPFLFTYFRTKSPSRLWSDIHRPAA</sequence>
<name>A0A8S5NKP2_9VIRU</name>